<dbReference type="SUPFAM" id="SSF141868">
    <property type="entry name" value="EAL domain-like"/>
    <property type="match status" value="1"/>
</dbReference>
<keyword evidence="6" id="KW-1185">Reference proteome</keyword>
<dbReference type="PROSITE" id="PS50883">
    <property type="entry name" value="EAL"/>
    <property type="match status" value="1"/>
</dbReference>
<gene>
    <name evidence="3" type="ORF">OS133_21470</name>
    <name evidence="4" type="ORF">OS134_18790</name>
</gene>
<proteinExistence type="predicted"/>
<evidence type="ECO:0000256" key="1">
    <source>
        <dbReference type="SAM" id="Phobius"/>
    </source>
</evidence>
<dbReference type="AlphaFoldDB" id="A0AAW8NTR5"/>
<feature type="transmembrane region" description="Helical" evidence="1">
    <location>
        <begin position="12"/>
        <end position="32"/>
    </location>
</feature>
<dbReference type="InterPro" id="IPR035919">
    <property type="entry name" value="EAL_sf"/>
</dbReference>
<dbReference type="InterPro" id="IPR050706">
    <property type="entry name" value="Cyclic-di-GMP_PDE-like"/>
</dbReference>
<evidence type="ECO:0000313" key="4">
    <source>
        <dbReference type="EMBL" id="MDW4826121.1"/>
    </source>
</evidence>
<feature type="transmembrane region" description="Helical" evidence="1">
    <location>
        <begin position="228"/>
        <end position="250"/>
    </location>
</feature>
<dbReference type="Proteomes" id="UP001259340">
    <property type="component" value="Unassembled WGS sequence"/>
</dbReference>
<dbReference type="SMART" id="SM00052">
    <property type="entry name" value="EAL"/>
    <property type="match status" value="1"/>
</dbReference>
<evidence type="ECO:0000259" key="2">
    <source>
        <dbReference type="PROSITE" id="PS50883"/>
    </source>
</evidence>
<evidence type="ECO:0000313" key="6">
    <source>
        <dbReference type="Proteomes" id="UP001271263"/>
    </source>
</evidence>
<dbReference type="Gene3D" id="3.20.20.450">
    <property type="entry name" value="EAL domain"/>
    <property type="match status" value="1"/>
</dbReference>
<dbReference type="PANTHER" id="PTHR33121:SF70">
    <property type="entry name" value="SIGNALING PROTEIN YKOW"/>
    <property type="match status" value="1"/>
</dbReference>
<dbReference type="Proteomes" id="UP001271263">
    <property type="component" value="Unassembled WGS sequence"/>
</dbReference>
<organism evidence="3 5">
    <name type="scientific">Shewanella fidelis</name>
    <dbReference type="NCBI Taxonomy" id="173509"/>
    <lineage>
        <taxon>Bacteria</taxon>
        <taxon>Pseudomonadati</taxon>
        <taxon>Pseudomonadota</taxon>
        <taxon>Gammaproteobacteria</taxon>
        <taxon>Alteromonadales</taxon>
        <taxon>Shewanellaceae</taxon>
        <taxon>Shewanella</taxon>
    </lineage>
</organism>
<dbReference type="RefSeq" id="WP_310655979.1">
    <property type="nucleotide sequence ID" value="NZ_JAPMLA010000013.1"/>
</dbReference>
<evidence type="ECO:0000313" key="5">
    <source>
        <dbReference type="Proteomes" id="UP001259340"/>
    </source>
</evidence>
<feature type="domain" description="EAL" evidence="2">
    <location>
        <begin position="256"/>
        <end position="507"/>
    </location>
</feature>
<dbReference type="InterPro" id="IPR001633">
    <property type="entry name" value="EAL_dom"/>
</dbReference>
<dbReference type="EMBL" id="JAPMLE010000001">
    <property type="protein sequence ID" value="MDR8526180.1"/>
    <property type="molecule type" value="Genomic_DNA"/>
</dbReference>
<comment type="caution">
    <text evidence="3">The sequence shown here is derived from an EMBL/GenBank/DDBJ whole genome shotgun (WGS) entry which is preliminary data.</text>
</comment>
<dbReference type="PANTHER" id="PTHR33121">
    <property type="entry name" value="CYCLIC DI-GMP PHOSPHODIESTERASE PDEF"/>
    <property type="match status" value="1"/>
</dbReference>
<accession>A0AAW8NTR5</accession>
<dbReference type="GO" id="GO:0071111">
    <property type="term" value="F:cyclic-guanylate-specific phosphodiesterase activity"/>
    <property type="evidence" value="ECO:0007669"/>
    <property type="project" value="InterPro"/>
</dbReference>
<evidence type="ECO:0000313" key="3">
    <source>
        <dbReference type="EMBL" id="MDR8526180.1"/>
    </source>
</evidence>
<reference evidence="4 6" key="1">
    <citation type="journal article" date="2022" name="bioRxiv">
        <title>Prophages regulate Shewanella fidelis 3313 motility and biofilm formation: implications for gut colonization dynamics in Ciona robusta.</title>
        <authorList>
            <person name="Natarajan O."/>
            <person name="Gibboney S.L."/>
            <person name="Young M.N."/>
            <person name="Lim S.J."/>
            <person name="Pluta N."/>
            <person name="Atkinson C.G."/>
            <person name="Leigh B.A."/>
            <person name="Liberti A."/>
            <person name="Kees E.D."/>
            <person name="Breitbart M."/>
            <person name="Gralnick J.A."/>
            <person name="Dishaw L.J."/>
        </authorList>
    </citation>
    <scope>NUCLEOTIDE SEQUENCE [LARGE SCALE GENOMIC DNA]</scope>
    <source>
        <strain evidence="4 6">JG4066</strain>
    </source>
</reference>
<reference evidence="3" key="2">
    <citation type="submission" date="2022-11" db="EMBL/GenBank/DDBJ databases">
        <title>Prophages regulate Shewanella fidelis motility and biofilm formation: implications for gut colonization dynamics in Ciona robusta.</title>
        <authorList>
            <person name="Natarajan O."/>
            <person name="Gibboney S.L."/>
            <person name="Young M.N."/>
            <person name="Lim S.J."/>
            <person name="Pluta N."/>
            <person name="Atkinson C.G.F."/>
            <person name="Leigh B.A."/>
            <person name="Liberti A."/>
            <person name="Kees E."/>
            <person name="Breitbart M."/>
            <person name="Gralnick J."/>
            <person name="Dishaw L.J."/>
        </authorList>
    </citation>
    <scope>NUCLEOTIDE SEQUENCE</scope>
    <source>
        <strain evidence="3">3313</strain>
    </source>
</reference>
<dbReference type="CDD" id="cd01948">
    <property type="entry name" value="EAL"/>
    <property type="match status" value="1"/>
</dbReference>
<protein>
    <submittedName>
        <fullName evidence="3">EAL domain-containing protein</fullName>
    </submittedName>
</protein>
<keyword evidence="1" id="KW-0812">Transmembrane</keyword>
<dbReference type="Pfam" id="PF00563">
    <property type="entry name" value="EAL"/>
    <property type="match status" value="1"/>
</dbReference>
<dbReference type="EMBL" id="JAPMLD010000011">
    <property type="protein sequence ID" value="MDW4826121.1"/>
    <property type="molecule type" value="Genomic_DNA"/>
</dbReference>
<keyword evidence="1" id="KW-1133">Transmembrane helix</keyword>
<keyword evidence="1" id="KW-0472">Membrane</keyword>
<name>A0AAW8NTR5_9GAMM</name>
<sequence>MPSRLKYNRKHVTSSVLAGTFFIALLAISLGLSHFRLSHQLTEFAKTVETEYQKRLVAAKTQMVAVRKVLRQEQVTQCSQETIELLKNKLIVQNNRPIPWVRFNDNHEVCSAIGRWPEQAGGKLLSRDIDGQGLYEGADHRTFNKQKTIYASLTGSIGSLFIPVQSAQEISDQLASCNVCGGIEVEVAGKKWISRNAQITPFFSIEYQAIDSDFKYTLIANESVRNQLWLTIFLLLLLPTLFASWSIYLLRKPIYKAYWHKKFSAALKKEAFYLAYQPIIDTTNNKPYSVEALLRWQTEDGNHHSTSSYIRYLEQDSIMPKVTRWMIKTALVELKSPLLSEQISKCSINISAKQIERDDIVAYLRTLAAHGYSVDKLSFELTERQPISSWEKVREFITGCKQLGCLVKLDDVGTGYSGGLMLQQLEFDCLKIDKAFTKILVSDVSNPFLIRSYIAIAKELEIGLIAEGIETLEQADRLKALGIHLHQGWYYSKALPAAELRTYLLNH</sequence>